<gene>
    <name evidence="1" type="ORF">HBR001_LOCUS2153</name>
</gene>
<reference evidence="1" key="1">
    <citation type="submission" date="2022-12" db="EMBL/GenBank/DDBJ databases">
        <authorList>
            <person name="Webb A."/>
        </authorList>
    </citation>
    <scope>NUCLEOTIDE SEQUENCE</scope>
    <source>
        <strain evidence="1">Hp1</strain>
    </source>
</reference>
<keyword evidence="2" id="KW-1185">Reference proteome</keyword>
<dbReference type="InterPro" id="IPR008999">
    <property type="entry name" value="Actin-crosslinking"/>
</dbReference>
<dbReference type="EMBL" id="CANTFL010000228">
    <property type="protein sequence ID" value="CAI5719219.1"/>
    <property type="molecule type" value="Genomic_DNA"/>
</dbReference>
<dbReference type="Gene3D" id="2.80.10.50">
    <property type="match status" value="1"/>
</dbReference>
<dbReference type="Proteomes" id="UP001162031">
    <property type="component" value="Unassembled WGS sequence"/>
</dbReference>
<name>A0AAV0TEW2_HYABA</name>
<evidence type="ECO:0000313" key="1">
    <source>
        <dbReference type="EMBL" id="CAI5719219.1"/>
    </source>
</evidence>
<protein>
    <submittedName>
        <fullName evidence="1">Uncharacterized protein</fullName>
    </submittedName>
</protein>
<proteinExistence type="predicted"/>
<sequence length="204" mass="22929">MDLSDIPFNTPIIMQSLHTQKNLQNPPGSKIARCVTDNRDMYEHVILHRVRDDKVAIQSRRNVHFLRVRPSGICMFVLTEIAYWDLFTMETNAECSLHIVSHYTGKVLQCADNGVVECAKHNGGDRVAWRIVEPRTSATITPIQEHALNSRYALVDKDRQNFVMELTKNGKTPDEIEQIVTRLFDGPADVSASSSTAAVPAAKK</sequence>
<evidence type="ECO:0000313" key="2">
    <source>
        <dbReference type="Proteomes" id="UP001162031"/>
    </source>
</evidence>
<dbReference type="SUPFAM" id="SSF50405">
    <property type="entry name" value="Actin-crosslinking proteins"/>
    <property type="match status" value="1"/>
</dbReference>
<comment type="caution">
    <text evidence="1">The sequence shown here is derived from an EMBL/GenBank/DDBJ whole genome shotgun (WGS) entry which is preliminary data.</text>
</comment>
<dbReference type="AlphaFoldDB" id="A0AAV0TEW2"/>
<accession>A0AAV0TEW2</accession>
<organism evidence="1 2">
    <name type="scientific">Hyaloperonospora brassicae</name>
    <name type="common">Brassica downy mildew</name>
    <name type="synonym">Peronospora brassicae</name>
    <dbReference type="NCBI Taxonomy" id="162125"/>
    <lineage>
        <taxon>Eukaryota</taxon>
        <taxon>Sar</taxon>
        <taxon>Stramenopiles</taxon>
        <taxon>Oomycota</taxon>
        <taxon>Peronosporomycetes</taxon>
        <taxon>Peronosporales</taxon>
        <taxon>Peronosporaceae</taxon>
        <taxon>Hyaloperonospora</taxon>
    </lineage>
</organism>